<gene>
    <name evidence="12" type="ORF">J7561_06485</name>
</gene>
<dbReference type="InterPro" id="IPR003448">
    <property type="entry name" value="Mopterin_biosynth_MoaE"/>
</dbReference>
<proteinExistence type="inferred from homology"/>
<comment type="subunit">
    <text evidence="6">Heterotetramer of 2 MoaD subunits and 2 MoaE subunits. Also stable as homodimer. The enzyme changes between these two forms during catalysis.</text>
</comment>
<reference evidence="12" key="1">
    <citation type="submission" date="2021-03" db="EMBL/GenBank/DDBJ databases">
        <title>Identification and antibiotic profiling of Wohlfahrtiimonas chitiniclastica, an underestimated human pathogen.</title>
        <authorList>
            <person name="Kopf A."/>
            <person name="Bunk B."/>
            <person name="Coldewey S."/>
            <person name="Gunzer F."/>
            <person name="Riedel T."/>
            <person name="Schroettner P."/>
        </authorList>
    </citation>
    <scope>NUCLEOTIDE SEQUENCE</scope>
    <source>
        <strain evidence="12">DSM 100917</strain>
    </source>
</reference>
<evidence type="ECO:0000256" key="3">
    <source>
        <dbReference type="ARBA" id="ARBA00011950"/>
    </source>
</evidence>
<evidence type="ECO:0000256" key="4">
    <source>
        <dbReference type="ARBA" id="ARBA00013858"/>
    </source>
</evidence>
<accession>A0AB35BZB7</accession>
<evidence type="ECO:0000256" key="1">
    <source>
        <dbReference type="ARBA" id="ARBA00005046"/>
    </source>
</evidence>
<comment type="catalytic activity">
    <reaction evidence="11">
        <text>2 [molybdopterin-synthase sulfur-carrier protein]-C-terminal-Gly-aminoethanethioate + cyclic pyranopterin phosphate + H2O = molybdopterin + 2 [molybdopterin-synthase sulfur-carrier protein]-C-terminal Gly-Gly + 2 H(+)</text>
        <dbReference type="Rhea" id="RHEA:26333"/>
        <dbReference type="Rhea" id="RHEA-COMP:12202"/>
        <dbReference type="Rhea" id="RHEA-COMP:19907"/>
        <dbReference type="ChEBI" id="CHEBI:15377"/>
        <dbReference type="ChEBI" id="CHEBI:15378"/>
        <dbReference type="ChEBI" id="CHEBI:58698"/>
        <dbReference type="ChEBI" id="CHEBI:59648"/>
        <dbReference type="ChEBI" id="CHEBI:90778"/>
        <dbReference type="ChEBI" id="CHEBI:232372"/>
        <dbReference type="EC" id="2.8.1.12"/>
    </reaction>
</comment>
<evidence type="ECO:0000256" key="9">
    <source>
        <dbReference type="ARBA" id="ARBA00030781"/>
    </source>
</evidence>
<comment type="similarity">
    <text evidence="2">Belongs to the MoaE family.</text>
</comment>
<dbReference type="Gene3D" id="3.90.1170.40">
    <property type="entry name" value="Molybdopterin biosynthesis MoaE subunit"/>
    <property type="match status" value="1"/>
</dbReference>
<protein>
    <recommendedName>
        <fullName evidence="4">Molybdopterin synthase catalytic subunit</fullName>
        <ecNumber evidence="3">2.8.1.12</ecNumber>
    </recommendedName>
    <alternativeName>
        <fullName evidence="9">MPT synthase subunit 2</fullName>
    </alternativeName>
    <alternativeName>
        <fullName evidence="7">Molybdenum cofactor biosynthesis protein E</fullName>
    </alternativeName>
    <alternativeName>
        <fullName evidence="8">Molybdopterin-converting factor large subunit</fullName>
    </alternativeName>
    <alternativeName>
        <fullName evidence="10">Molybdopterin-converting factor subunit 2</fullName>
    </alternativeName>
</protein>
<dbReference type="EMBL" id="JAGIBU010000004">
    <property type="protein sequence ID" value="MBS7824851.1"/>
    <property type="molecule type" value="Genomic_DNA"/>
</dbReference>
<dbReference type="PANTHER" id="PTHR23404">
    <property type="entry name" value="MOLYBDOPTERIN SYNTHASE RELATED"/>
    <property type="match status" value="1"/>
</dbReference>
<evidence type="ECO:0000313" key="13">
    <source>
        <dbReference type="Proteomes" id="UP000680020"/>
    </source>
</evidence>
<evidence type="ECO:0000256" key="6">
    <source>
        <dbReference type="ARBA" id="ARBA00026066"/>
    </source>
</evidence>
<dbReference type="EC" id="2.8.1.12" evidence="3"/>
<dbReference type="RefSeq" id="WP_063455455.1">
    <property type="nucleotide sequence ID" value="NZ_CP115969.1"/>
</dbReference>
<evidence type="ECO:0000256" key="8">
    <source>
        <dbReference type="ARBA" id="ARBA00030407"/>
    </source>
</evidence>
<evidence type="ECO:0000313" key="12">
    <source>
        <dbReference type="EMBL" id="MBS7824851.1"/>
    </source>
</evidence>
<comment type="caution">
    <text evidence="12">The sequence shown here is derived from an EMBL/GenBank/DDBJ whole genome shotgun (WGS) entry which is preliminary data.</text>
</comment>
<evidence type="ECO:0000256" key="7">
    <source>
        <dbReference type="ARBA" id="ARBA00029745"/>
    </source>
</evidence>
<dbReference type="AlphaFoldDB" id="A0AB35BZB7"/>
<evidence type="ECO:0000256" key="5">
    <source>
        <dbReference type="ARBA" id="ARBA00023150"/>
    </source>
</evidence>
<evidence type="ECO:0000256" key="11">
    <source>
        <dbReference type="ARBA" id="ARBA00049878"/>
    </source>
</evidence>
<dbReference type="InterPro" id="IPR036563">
    <property type="entry name" value="MoaE_sf"/>
</dbReference>
<name>A0AB35BZB7_9GAMM</name>
<keyword evidence="5" id="KW-0501">Molybdenum cofactor biosynthesis</keyword>
<dbReference type="Pfam" id="PF02391">
    <property type="entry name" value="MoaE"/>
    <property type="match status" value="1"/>
</dbReference>
<dbReference type="CDD" id="cd00756">
    <property type="entry name" value="MoaE"/>
    <property type="match status" value="1"/>
</dbReference>
<dbReference type="SUPFAM" id="SSF54690">
    <property type="entry name" value="Molybdopterin synthase subunit MoaE"/>
    <property type="match status" value="1"/>
</dbReference>
<evidence type="ECO:0000256" key="2">
    <source>
        <dbReference type="ARBA" id="ARBA00005426"/>
    </source>
</evidence>
<dbReference type="Proteomes" id="UP000680020">
    <property type="component" value="Unassembled WGS sequence"/>
</dbReference>
<dbReference type="GO" id="GO:0006777">
    <property type="term" value="P:Mo-molybdopterin cofactor biosynthetic process"/>
    <property type="evidence" value="ECO:0007669"/>
    <property type="project" value="UniProtKB-KW"/>
</dbReference>
<organism evidence="12 13">
    <name type="scientific">Wohlfahrtiimonas chitiniclastica</name>
    <dbReference type="NCBI Taxonomy" id="400946"/>
    <lineage>
        <taxon>Bacteria</taxon>
        <taxon>Pseudomonadati</taxon>
        <taxon>Pseudomonadota</taxon>
        <taxon>Gammaproteobacteria</taxon>
        <taxon>Cardiobacteriales</taxon>
        <taxon>Ignatzschineriaceae</taxon>
        <taxon>Wohlfahrtiimonas</taxon>
    </lineage>
</organism>
<evidence type="ECO:0000256" key="10">
    <source>
        <dbReference type="ARBA" id="ARBA00032474"/>
    </source>
</evidence>
<dbReference type="GO" id="GO:0030366">
    <property type="term" value="F:molybdopterin synthase activity"/>
    <property type="evidence" value="ECO:0007669"/>
    <property type="project" value="UniProtKB-EC"/>
</dbReference>
<sequence length="152" mass="17617">MFTVVIQTEKFIHDDELARLMKDAHNIGASSSFVGYVRGHDHAKDLRALFLEHYAGLTEREILRIIEIAKTRWPITGCRVVHRVGEIPVGEPIVLVATIASHREAAFHATEFIMDYLKADAPFWKKEVFNDNTDHWVEAKVSDQQRKQRWHE</sequence>
<comment type="pathway">
    <text evidence="1">Cofactor biosynthesis; molybdopterin biosynthesis.</text>
</comment>